<feature type="transmembrane region" description="Helical" evidence="1">
    <location>
        <begin position="5"/>
        <end position="24"/>
    </location>
</feature>
<dbReference type="InterPro" id="IPR051599">
    <property type="entry name" value="Cell_Envelope_Assoc"/>
</dbReference>
<dbReference type="PANTHER" id="PTHR30336:SF4">
    <property type="entry name" value="ENVELOPE BIOGENESIS FACTOR ELYC"/>
    <property type="match status" value="1"/>
</dbReference>
<feature type="transmembrane region" description="Helical" evidence="1">
    <location>
        <begin position="61"/>
        <end position="85"/>
    </location>
</feature>
<keyword evidence="4" id="KW-1185">Reference proteome</keyword>
<dbReference type="RefSeq" id="WP_037289899.1">
    <property type="nucleotide sequence ID" value="NZ_JEOB01000004.1"/>
</dbReference>
<sequence>MTIKYIILAVEIFLLLLFIAPFPILNAGNVAGIGFFTIMIAATIAHRQFFKLLKSMWAHVWGKGIIIAVCVFLIVGFTYVGILSYKMYKAQENEPKDTELIIVLGCKVKGEKPSRMLRYRLDAAYEAMKKHPDALVVLSGGKGSDEKISEAEGMRRYLVEKGADESRLIMEDKSTNTFENIKFSFAITDKLGCGRDITIVTDGFHQYRASLIAKQEGARNVTAYSANTQPKYVPTYWVREWLGLTHFFVFGN</sequence>
<keyword evidence="1" id="KW-0812">Transmembrane</keyword>
<dbReference type="AlphaFoldDB" id="A0A011VTE3"/>
<name>A0A011VTE3_RUMAL</name>
<dbReference type="Pfam" id="PF02698">
    <property type="entry name" value="DUF218"/>
    <property type="match status" value="1"/>
</dbReference>
<gene>
    <name evidence="3" type="ORF">RASY3_16450</name>
</gene>
<keyword evidence="1" id="KW-1133">Transmembrane helix</keyword>
<dbReference type="CDD" id="cd06259">
    <property type="entry name" value="YdcF-like"/>
    <property type="match status" value="1"/>
</dbReference>
<dbReference type="EMBL" id="JEOB01000004">
    <property type="protein sequence ID" value="EXM37898.1"/>
    <property type="molecule type" value="Genomic_DNA"/>
</dbReference>
<dbReference type="GO" id="GO:0000270">
    <property type="term" value="P:peptidoglycan metabolic process"/>
    <property type="evidence" value="ECO:0007669"/>
    <property type="project" value="TreeGrafter"/>
</dbReference>
<dbReference type="GO" id="GO:0043164">
    <property type="term" value="P:Gram-negative-bacterium-type cell wall biogenesis"/>
    <property type="evidence" value="ECO:0007669"/>
    <property type="project" value="TreeGrafter"/>
</dbReference>
<reference evidence="3 4" key="1">
    <citation type="submission" date="2013-06" db="EMBL/GenBank/DDBJ databases">
        <title>Rumen cellulosomics: divergent fiber-degrading strategies revealed by comparative genome-wide analysis of six Ruminococcal strains.</title>
        <authorList>
            <person name="Dassa B."/>
            <person name="Borovok I."/>
            <person name="Lamed R."/>
            <person name="Flint H."/>
            <person name="Yeoman C.J."/>
            <person name="White B."/>
            <person name="Bayer E.A."/>
        </authorList>
    </citation>
    <scope>NUCLEOTIDE SEQUENCE [LARGE SCALE GENOMIC DNA]</scope>
    <source>
        <strain evidence="3 4">SY3</strain>
    </source>
</reference>
<feature type="domain" description="DUF218" evidence="2">
    <location>
        <begin position="100"/>
        <end position="243"/>
    </location>
</feature>
<organism evidence="3 4">
    <name type="scientific">Ruminococcus albus SY3</name>
    <dbReference type="NCBI Taxonomy" id="1341156"/>
    <lineage>
        <taxon>Bacteria</taxon>
        <taxon>Bacillati</taxon>
        <taxon>Bacillota</taxon>
        <taxon>Clostridia</taxon>
        <taxon>Eubacteriales</taxon>
        <taxon>Oscillospiraceae</taxon>
        <taxon>Ruminococcus</taxon>
    </lineage>
</organism>
<protein>
    <recommendedName>
        <fullName evidence="2">DUF218 domain-containing protein</fullName>
    </recommendedName>
</protein>
<accession>A0A011VTE3</accession>
<dbReference type="InterPro" id="IPR003848">
    <property type="entry name" value="DUF218"/>
</dbReference>
<dbReference type="InterPro" id="IPR014729">
    <property type="entry name" value="Rossmann-like_a/b/a_fold"/>
</dbReference>
<evidence type="ECO:0000313" key="4">
    <source>
        <dbReference type="Proteomes" id="UP000021369"/>
    </source>
</evidence>
<comment type="caution">
    <text evidence="3">The sequence shown here is derived from an EMBL/GenBank/DDBJ whole genome shotgun (WGS) entry which is preliminary data.</text>
</comment>
<dbReference type="GO" id="GO:0005886">
    <property type="term" value="C:plasma membrane"/>
    <property type="evidence" value="ECO:0007669"/>
    <property type="project" value="TreeGrafter"/>
</dbReference>
<proteinExistence type="predicted"/>
<dbReference type="OrthoDB" id="9782395at2"/>
<evidence type="ECO:0000259" key="2">
    <source>
        <dbReference type="Pfam" id="PF02698"/>
    </source>
</evidence>
<evidence type="ECO:0000313" key="3">
    <source>
        <dbReference type="EMBL" id="EXM37898.1"/>
    </source>
</evidence>
<dbReference type="Gene3D" id="3.40.50.620">
    <property type="entry name" value="HUPs"/>
    <property type="match status" value="1"/>
</dbReference>
<dbReference type="PANTHER" id="PTHR30336">
    <property type="entry name" value="INNER MEMBRANE PROTEIN, PROBABLE PERMEASE"/>
    <property type="match status" value="1"/>
</dbReference>
<dbReference type="PATRIC" id="fig|1341156.4.peg.2889"/>
<dbReference type="Proteomes" id="UP000021369">
    <property type="component" value="Unassembled WGS sequence"/>
</dbReference>
<keyword evidence="1" id="KW-0472">Membrane</keyword>
<evidence type="ECO:0000256" key="1">
    <source>
        <dbReference type="SAM" id="Phobius"/>
    </source>
</evidence>